<proteinExistence type="predicted"/>
<accession>A0A6J5ZWE6</accession>
<evidence type="ECO:0000313" key="1">
    <source>
        <dbReference type="EMBL" id="CAB4345549.1"/>
    </source>
</evidence>
<dbReference type="EMBL" id="CAFBOK010000039">
    <property type="protein sequence ID" value="CAB4977152.1"/>
    <property type="molecule type" value="Genomic_DNA"/>
</dbReference>
<evidence type="ECO:0000313" key="9">
    <source>
        <dbReference type="EMBL" id="CAB4977152.1"/>
    </source>
</evidence>
<gene>
    <name evidence="3" type="ORF">UFOPK1762_01608</name>
    <name evidence="4" type="ORF">UFOPK1906_00059</name>
    <name evidence="5" type="ORF">UFOPK2624_01263</name>
    <name evidence="6" type="ORF">UFOPK2969_00774</name>
    <name evidence="7" type="ORF">UFOPK3010_00034</name>
    <name evidence="1" type="ORF">UFOPK3331_01568</name>
    <name evidence="8" type="ORF">UFOPK3785_01319</name>
    <name evidence="9" type="ORF">UFOPK3927_00489</name>
    <name evidence="2" type="ORF">UFOPK4201_00270</name>
    <name evidence="10" type="ORF">UFOPK4371_01035</name>
</gene>
<reference evidence="1" key="1">
    <citation type="submission" date="2020-05" db="EMBL/GenBank/DDBJ databases">
        <authorList>
            <person name="Chiriac C."/>
            <person name="Salcher M."/>
            <person name="Ghai R."/>
            <person name="Kavagutti S V."/>
        </authorList>
    </citation>
    <scope>NUCLEOTIDE SEQUENCE</scope>
</reference>
<evidence type="ECO:0000313" key="8">
    <source>
        <dbReference type="EMBL" id="CAB4958555.1"/>
    </source>
</evidence>
<organism evidence="1">
    <name type="scientific">freshwater metagenome</name>
    <dbReference type="NCBI Taxonomy" id="449393"/>
    <lineage>
        <taxon>unclassified sequences</taxon>
        <taxon>metagenomes</taxon>
        <taxon>ecological metagenomes</taxon>
    </lineage>
</organism>
<dbReference type="EMBL" id="CAEUNJ010000007">
    <property type="protein sequence ID" value="CAB4370524.1"/>
    <property type="molecule type" value="Genomic_DNA"/>
</dbReference>
<name>A0A6J5ZWE6_9ZZZZ</name>
<dbReference type="EMBL" id="CAEZTY010000082">
    <property type="protein sequence ID" value="CAB4595758.1"/>
    <property type="molecule type" value="Genomic_DNA"/>
</dbReference>
<dbReference type="EMBL" id="CAEZXY010000062">
    <property type="protein sequence ID" value="CAB4713722.1"/>
    <property type="molecule type" value="Genomic_DNA"/>
</dbReference>
<evidence type="ECO:0000313" key="4">
    <source>
        <dbReference type="EMBL" id="CAB4611430.1"/>
    </source>
</evidence>
<evidence type="ECO:0000313" key="5">
    <source>
        <dbReference type="EMBL" id="CAB4713722.1"/>
    </source>
</evidence>
<dbReference type="EMBL" id="CAESAL010000073">
    <property type="protein sequence ID" value="CAB4345549.1"/>
    <property type="molecule type" value="Genomic_DNA"/>
</dbReference>
<protein>
    <submittedName>
        <fullName evidence="1">Unannotated protein</fullName>
    </submittedName>
</protein>
<evidence type="ECO:0000313" key="7">
    <source>
        <dbReference type="EMBL" id="CAB4791926.1"/>
    </source>
</evidence>
<evidence type="ECO:0000313" key="10">
    <source>
        <dbReference type="EMBL" id="CAB5077437.1"/>
    </source>
</evidence>
<evidence type="ECO:0000313" key="2">
    <source>
        <dbReference type="EMBL" id="CAB4370524.1"/>
    </source>
</evidence>
<evidence type="ECO:0000313" key="3">
    <source>
        <dbReference type="EMBL" id="CAB4595758.1"/>
    </source>
</evidence>
<sequence>MAARCVVDGLEFWAFAVVDGVVTDWFGVVAAPAVDGARVALSAMPAPRVVATPRLAHPTKRRLRDAGWGRERRVMGVNLRMRGETGVKGG</sequence>
<dbReference type="EMBL" id="CAFBRD010000053">
    <property type="protein sequence ID" value="CAB5077437.1"/>
    <property type="molecule type" value="Genomic_DNA"/>
</dbReference>
<dbReference type="EMBL" id="CAFBNJ010000073">
    <property type="protein sequence ID" value="CAB4958555.1"/>
    <property type="molecule type" value="Genomic_DNA"/>
</dbReference>
<dbReference type="EMBL" id="CAFAAM010000002">
    <property type="protein sequence ID" value="CAB4791926.1"/>
    <property type="molecule type" value="Genomic_DNA"/>
</dbReference>
<dbReference type="EMBL" id="CAFAAD010000046">
    <property type="protein sequence ID" value="CAB4790631.1"/>
    <property type="molecule type" value="Genomic_DNA"/>
</dbReference>
<dbReference type="AlphaFoldDB" id="A0A6J5ZWE6"/>
<evidence type="ECO:0000313" key="6">
    <source>
        <dbReference type="EMBL" id="CAB4790631.1"/>
    </source>
</evidence>
<dbReference type="EMBL" id="CAEZVC010000002">
    <property type="protein sequence ID" value="CAB4611430.1"/>
    <property type="molecule type" value="Genomic_DNA"/>
</dbReference>